<dbReference type="Pfam" id="PF06105">
    <property type="entry name" value="Aph-1"/>
    <property type="match status" value="1"/>
</dbReference>
<gene>
    <name evidence="8" type="ORF">CHLNCDRAFT_145022</name>
</gene>
<evidence type="ECO:0000256" key="4">
    <source>
        <dbReference type="ARBA" id="ARBA00022976"/>
    </source>
</evidence>
<keyword evidence="9" id="KW-1185">Reference proteome</keyword>
<evidence type="ECO:0000256" key="5">
    <source>
        <dbReference type="ARBA" id="ARBA00022989"/>
    </source>
</evidence>
<dbReference type="InterPro" id="IPR009294">
    <property type="entry name" value="Aph-1"/>
</dbReference>
<dbReference type="PANTHER" id="PTHR12889">
    <property type="entry name" value="GAMMA-SECRETASE SUBUNIT APH-1"/>
    <property type="match status" value="1"/>
</dbReference>
<dbReference type="GO" id="GO:0007219">
    <property type="term" value="P:Notch signaling pathway"/>
    <property type="evidence" value="ECO:0007669"/>
    <property type="project" value="UniProtKB-KW"/>
</dbReference>
<comment type="subcellular location">
    <subcellularLocation>
        <location evidence="1">Membrane</location>
        <topology evidence="1">Multi-pass membrane protein</topology>
    </subcellularLocation>
</comment>
<dbReference type="FunCoup" id="E1ZDI7">
    <property type="interactions" value="1414"/>
</dbReference>
<evidence type="ECO:0000256" key="1">
    <source>
        <dbReference type="ARBA" id="ARBA00004141"/>
    </source>
</evidence>
<dbReference type="OrthoDB" id="6507463at2759"/>
<evidence type="ECO:0000313" key="8">
    <source>
        <dbReference type="EMBL" id="EFN56420.1"/>
    </source>
</evidence>
<dbReference type="AlphaFoldDB" id="E1ZDI7"/>
<dbReference type="TCDB" id="4.G.1.1.3">
    <property type="family name" value="the Gama-secretase (Gama-secretase) family"/>
</dbReference>
<organism evidence="9">
    <name type="scientific">Chlorella variabilis</name>
    <name type="common">Green alga</name>
    <dbReference type="NCBI Taxonomy" id="554065"/>
    <lineage>
        <taxon>Eukaryota</taxon>
        <taxon>Viridiplantae</taxon>
        <taxon>Chlorophyta</taxon>
        <taxon>core chlorophytes</taxon>
        <taxon>Trebouxiophyceae</taxon>
        <taxon>Chlorellales</taxon>
        <taxon>Chlorellaceae</taxon>
        <taxon>Chlorella clade</taxon>
        <taxon>Chlorella</taxon>
    </lineage>
</organism>
<dbReference type="GO" id="GO:0016485">
    <property type="term" value="P:protein processing"/>
    <property type="evidence" value="ECO:0007669"/>
    <property type="project" value="InterPro"/>
</dbReference>
<feature type="transmembrane region" description="Helical" evidence="7">
    <location>
        <begin position="196"/>
        <end position="214"/>
    </location>
</feature>
<reference evidence="8 9" key="1">
    <citation type="journal article" date="2010" name="Plant Cell">
        <title>The Chlorella variabilis NC64A genome reveals adaptation to photosymbiosis, coevolution with viruses, and cryptic sex.</title>
        <authorList>
            <person name="Blanc G."/>
            <person name="Duncan G."/>
            <person name="Agarkova I."/>
            <person name="Borodovsky M."/>
            <person name="Gurnon J."/>
            <person name="Kuo A."/>
            <person name="Lindquist E."/>
            <person name="Lucas S."/>
            <person name="Pangilinan J."/>
            <person name="Polle J."/>
            <person name="Salamov A."/>
            <person name="Terry A."/>
            <person name="Yamada T."/>
            <person name="Dunigan D.D."/>
            <person name="Grigoriev I.V."/>
            <person name="Claverie J.M."/>
            <person name="Van Etten J.L."/>
        </authorList>
    </citation>
    <scope>NUCLEOTIDE SEQUENCE [LARGE SCALE GENOMIC DNA]</scope>
    <source>
        <strain evidence="8 9">NC64A</strain>
    </source>
</reference>
<accession>E1ZDI7</accession>
<dbReference type="InParanoid" id="E1ZDI7"/>
<evidence type="ECO:0000256" key="3">
    <source>
        <dbReference type="ARBA" id="ARBA00022692"/>
    </source>
</evidence>
<evidence type="ECO:0000313" key="9">
    <source>
        <dbReference type="Proteomes" id="UP000008141"/>
    </source>
</evidence>
<feature type="transmembrane region" description="Helical" evidence="7">
    <location>
        <begin position="6"/>
        <end position="26"/>
    </location>
</feature>
<dbReference type="eggNOG" id="KOG3972">
    <property type="taxonomic scope" value="Eukaryota"/>
</dbReference>
<dbReference type="Proteomes" id="UP000008141">
    <property type="component" value="Unassembled WGS sequence"/>
</dbReference>
<feature type="transmembrane region" description="Helical" evidence="7">
    <location>
        <begin position="220"/>
        <end position="241"/>
    </location>
</feature>
<feature type="transmembrane region" description="Helical" evidence="7">
    <location>
        <begin position="33"/>
        <end position="57"/>
    </location>
</feature>
<sequence>MGWTGFLGLFLLGCSPLAAVGSVCIFPKSFLLLLALGSAFFWLLTLFLISALFRAWAPLPASPGPYAALVLVAVLVQELARVGIWRFHRQAAGSVLSVRVLQRIAAEQGDAPLSAADRASLALTHGLSHAAVHSAFFFLAWLPLSLGDGTIYSPHCPHMSYFLVGALSTLGLAALLAGGMVLFFDGLERREVGRAAAVPMAHAAAALLTLLNLADGGCMVSMPLLLAGGGGVAAYAARVWWQRTTSPSVPPRLLAARRAAAAGVALSGDAGGSILAGERERER</sequence>
<keyword evidence="6 7" id="KW-0472">Membrane</keyword>
<dbReference type="KEGG" id="cvr:CHLNCDRAFT_145022"/>
<keyword evidence="5 7" id="KW-1133">Transmembrane helix</keyword>
<dbReference type="EMBL" id="GL433842">
    <property type="protein sequence ID" value="EFN56420.1"/>
    <property type="molecule type" value="Genomic_DNA"/>
</dbReference>
<keyword evidence="4" id="KW-0914">Notch signaling pathway</keyword>
<keyword evidence="3 7" id="KW-0812">Transmembrane</keyword>
<dbReference type="STRING" id="554065.E1ZDI7"/>
<name>E1ZDI7_CHLVA</name>
<protein>
    <recommendedName>
        <fullName evidence="10">Gamma-secretase subunit Aph-1</fullName>
    </recommendedName>
</protein>
<dbReference type="GeneID" id="17355756"/>
<evidence type="ECO:0008006" key="10">
    <source>
        <dbReference type="Google" id="ProtNLM"/>
    </source>
</evidence>
<feature type="transmembrane region" description="Helical" evidence="7">
    <location>
        <begin position="63"/>
        <end position="80"/>
    </location>
</feature>
<evidence type="ECO:0000256" key="6">
    <source>
        <dbReference type="ARBA" id="ARBA00023136"/>
    </source>
</evidence>
<evidence type="ECO:0000256" key="7">
    <source>
        <dbReference type="SAM" id="Phobius"/>
    </source>
</evidence>
<dbReference type="GO" id="GO:0016020">
    <property type="term" value="C:membrane"/>
    <property type="evidence" value="ECO:0007669"/>
    <property type="project" value="UniProtKB-SubCell"/>
</dbReference>
<feature type="transmembrane region" description="Helical" evidence="7">
    <location>
        <begin position="161"/>
        <end position="184"/>
    </location>
</feature>
<dbReference type="OMA" id="PTYIIMF"/>
<feature type="transmembrane region" description="Helical" evidence="7">
    <location>
        <begin position="121"/>
        <end position="141"/>
    </location>
</feature>
<comment type="similarity">
    <text evidence="2">Belongs to the APH-1 family.</text>
</comment>
<proteinExistence type="inferred from homology"/>
<evidence type="ECO:0000256" key="2">
    <source>
        <dbReference type="ARBA" id="ARBA00005577"/>
    </source>
</evidence>
<dbReference type="RefSeq" id="XP_005848522.1">
    <property type="nucleotide sequence ID" value="XM_005848460.1"/>
</dbReference>